<evidence type="ECO:0000259" key="2">
    <source>
        <dbReference type="PROSITE" id="PS51767"/>
    </source>
</evidence>
<feature type="domain" description="Peptidase A1" evidence="2">
    <location>
        <begin position="58"/>
        <end position="370"/>
    </location>
</feature>
<comment type="similarity">
    <text evidence="1">Belongs to the peptidase A1 family.</text>
</comment>
<proteinExistence type="inferred from homology"/>
<dbReference type="Proteomes" id="UP000092154">
    <property type="component" value="Unassembled WGS sequence"/>
</dbReference>
<dbReference type="InterPro" id="IPR034164">
    <property type="entry name" value="Pepsin-like_dom"/>
</dbReference>
<dbReference type="GO" id="GO:0006508">
    <property type="term" value="P:proteolysis"/>
    <property type="evidence" value="ECO:0007669"/>
    <property type="project" value="UniProtKB-KW"/>
</dbReference>
<keyword evidence="4" id="KW-1185">Reference proteome</keyword>
<reference evidence="3 4" key="1">
    <citation type="submission" date="2016-06" db="EMBL/GenBank/DDBJ databases">
        <title>Comparative genomics of the ectomycorrhizal sister species Rhizopogon vinicolor and Rhizopogon vesiculosus (Basidiomycota: Boletales) reveals a divergence of the mating type B locus.</title>
        <authorList>
            <consortium name="DOE Joint Genome Institute"/>
            <person name="Mujic A.B."/>
            <person name="Kuo A."/>
            <person name="Tritt A."/>
            <person name="Lipzen A."/>
            <person name="Chen C."/>
            <person name="Johnson J."/>
            <person name="Sharma A."/>
            <person name="Barry K."/>
            <person name="Grigoriev I.V."/>
            <person name="Spatafora J.W."/>
        </authorList>
    </citation>
    <scope>NUCLEOTIDE SEQUENCE [LARGE SCALE GENOMIC DNA]</scope>
    <source>
        <strain evidence="3 4">AM-OR11-026</strain>
    </source>
</reference>
<dbReference type="PROSITE" id="PS51767">
    <property type="entry name" value="PEPTIDASE_A1"/>
    <property type="match status" value="1"/>
</dbReference>
<dbReference type="Pfam" id="PF00026">
    <property type="entry name" value="Asp"/>
    <property type="match status" value="1"/>
</dbReference>
<evidence type="ECO:0000313" key="4">
    <source>
        <dbReference type="Proteomes" id="UP000092154"/>
    </source>
</evidence>
<keyword evidence="3" id="KW-0378">Hydrolase</keyword>
<dbReference type="InParanoid" id="A0A1B7NAA4"/>
<dbReference type="EMBL" id="KV448171">
    <property type="protein sequence ID" value="OAX41800.1"/>
    <property type="molecule type" value="Genomic_DNA"/>
</dbReference>
<dbReference type="GO" id="GO:0004190">
    <property type="term" value="F:aspartic-type endopeptidase activity"/>
    <property type="evidence" value="ECO:0007669"/>
    <property type="project" value="InterPro"/>
</dbReference>
<keyword evidence="3" id="KW-0645">Protease</keyword>
<organism evidence="3 4">
    <name type="scientific">Rhizopogon vinicolor AM-OR11-026</name>
    <dbReference type="NCBI Taxonomy" id="1314800"/>
    <lineage>
        <taxon>Eukaryota</taxon>
        <taxon>Fungi</taxon>
        <taxon>Dikarya</taxon>
        <taxon>Basidiomycota</taxon>
        <taxon>Agaricomycotina</taxon>
        <taxon>Agaricomycetes</taxon>
        <taxon>Agaricomycetidae</taxon>
        <taxon>Boletales</taxon>
        <taxon>Suillineae</taxon>
        <taxon>Rhizopogonaceae</taxon>
        <taxon>Rhizopogon</taxon>
    </lineage>
</organism>
<accession>A0A1B7NAA4</accession>
<dbReference type="STRING" id="1314800.A0A1B7NAA4"/>
<dbReference type="CDD" id="cd05471">
    <property type="entry name" value="pepsin_like"/>
    <property type="match status" value="1"/>
</dbReference>
<dbReference type="InterPro" id="IPR033121">
    <property type="entry name" value="PEPTIDASE_A1"/>
</dbReference>
<evidence type="ECO:0000256" key="1">
    <source>
        <dbReference type="ARBA" id="ARBA00007447"/>
    </source>
</evidence>
<dbReference type="PANTHER" id="PTHR47966:SF51">
    <property type="entry name" value="BETA-SITE APP-CLEAVING ENZYME, ISOFORM A-RELATED"/>
    <property type="match status" value="1"/>
</dbReference>
<dbReference type="Gene3D" id="2.40.70.10">
    <property type="entry name" value="Acid Proteases"/>
    <property type="match status" value="2"/>
</dbReference>
<name>A0A1B7NAA4_9AGAM</name>
<dbReference type="PANTHER" id="PTHR47966">
    <property type="entry name" value="BETA-SITE APP-CLEAVING ENZYME, ISOFORM A-RELATED"/>
    <property type="match status" value="1"/>
</dbReference>
<dbReference type="InterPro" id="IPR021109">
    <property type="entry name" value="Peptidase_aspartic_dom_sf"/>
</dbReference>
<dbReference type="AlphaFoldDB" id="A0A1B7NAA4"/>
<dbReference type="PRINTS" id="PR00792">
    <property type="entry name" value="PEPSIN"/>
</dbReference>
<dbReference type="FunCoup" id="A0A1B7NAA4">
    <property type="interactions" value="58"/>
</dbReference>
<sequence>MPLNTYKISLSLAAKFKAAGVTNIATADRARARALHQTSLIGKRDADAYITNIPAIGYSIEVGIGNPVKHYELLVDNTSGNTWIGADQQYTITNTSTDTQNTVSHSYGTGDFSGKEYLDTISLGPLEVTRQSIGVASKAEGFRGVDGVLGIGPVNLTKGTVSNTDTVPTVMDNLFNQGSIDSEVLGVYFIPASQEDATGTLTFGGYDSSSTTSDITYAPITSTSPASSYWGIDQSITYGSTNLLSAVSGIVDTATVLILIASDAFKTYQSETGAVLDETTGLLKITSDQYSSLKSLIFTIGGTAFTLSPNAQIWPREMNSVINGDSNSIYLIVSDIGSESGSSFNFINGYTFLERFYSVFDATNQRVGFATTAYTNVTTN</sequence>
<gene>
    <name evidence="3" type="ORF">K503DRAFT_734957</name>
</gene>
<evidence type="ECO:0000313" key="3">
    <source>
        <dbReference type="EMBL" id="OAX41800.1"/>
    </source>
</evidence>
<protein>
    <submittedName>
        <fullName evidence="3">Acid protease</fullName>
    </submittedName>
</protein>
<dbReference type="SUPFAM" id="SSF50630">
    <property type="entry name" value="Acid proteases"/>
    <property type="match status" value="1"/>
</dbReference>
<dbReference type="OrthoDB" id="660550at2759"/>
<dbReference type="InterPro" id="IPR001461">
    <property type="entry name" value="Aspartic_peptidase_A1"/>
</dbReference>